<dbReference type="Gene3D" id="3.20.20.100">
    <property type="entry name" value="NADP-dependent oxidoreductase domain"/>
    <property type="match status" value="1"/>
</dbReference>
<dbReference type="SUPFAM" id="SSF51430">
    <property type="entry name" value="NAD(P)-linked oxidoreductase"/>
    <property type="match status" value="1"/>
</dbReference>
<dbReference type="InterPro" id="IPR023210">
    <property type="entry name" value="NADP_OxRdtase_dom"/>
</dbReference>
<dbReference type="PANTHER" id="PTHR43364">
    <property type="entry name" value="NADH-SPECIFIC METHYLGLYOXAL REDUCTASE-RELATED"/>
    <property type="match status" value="1"/>
</dbReference>
<evidence type="ECO:0000313" key="3">
    <source>
        <dbReference type="Proteomes" id="UP000187266"/>
    </source>
</evidence>
<sequence length="348" mass="38765">MRMNRLGRTDLEISELCLGSMTWGTQNSEAEGHAQIDRALERGVNFIDTAEMYPTTPISAETTGRTEEIIGTWVAANRARRDQVVLATKITGKGQKSVRDGAPISAATIREAIEGSLRRLQSDVIDLYQLHWPNRGSYMFRQNWRYDPSRQDSAQVFDHMNEVLDEMQAQVRAGRVRHFGLSNETAWGLGQWLRLAGEGDRPRPVSVQNEYSLLCRLYDTDLAELSTHEDVGLLAFSPLGAGYLTGKYADGAVPEGSRKSIRDDMGGREGERVHEAVAAYLEVARRHGVDMVQMALAWAARRPFTASAIFGATSMEQLDLALGAAELELSEELCRDLDAVHKQHPMPY</sequence>
<dbReference type="PANTHER" id="PTHR43364:SF4">
    <property type="entry name" value="NAD(P)-LINKED OXIDOREDUCTASE SUPERFAMILY PROTEIN"/>
    <property type="match status" value="1"/>
</dbReference>
<dbReference type="STRING" id="1267768.BV394_03470"/>
<dbReference type="EMBL" id="CP019124">
    <property type="protein sequence ID" value="APX88903.1"/>
    <property type="molecule type" value="Genomic_DNA"/>
</dbReference>
<evidence type="ECO:0000313" key="2">
    <source>
        <dbReference type="EMBL" id="APX88903.1"/>
    </source>
</evidence>
<gene>
    <name evidence="2" type="ORF">BV394_03470</name>
</gene>
<proteinExistence type="predicted"/>
<accession>A0A2M9DFJ1</accession>
<organism evidence="2 3">
    <name type="scientific">Brevirhabdus pacifica</name>
    <dbReference type="NCBI Taxonomy" id="1267768"/>
    <lineage>
        <taxon>Bacteria</taxon>
        <taxon>Pseudomonadati</taxon>
        <taxon>Pseudomonadota</taxon>
        <taxon>Alphaproteobacteria</taxon>
        <taxon>Rhodobacterales</taxon>
        <taxon>Paracoccaceae</taxon>
        <taxon>Brevirhabdus</taxon>
    </lineage>
</organism>
<dbReference type="InterPro" id="IPR036812">
    <property type="entry name" value="NAD(P)_OxRdtase_dom_sf"/>
</dbReference>
<keyword evidence="3" id="KW-1185">Reference proteome</keyword>
<dbReference type="Pfam" id="PF00248">
    <property type="entry name" value="Aldo_ket_red"/>
    <property type="match status" value="1"/>
</dbReference>
<keyword evidence="1" id="KW-0560">Oxidoreductase</keyword>
<dbReference type="AlphaFoldDB" id="A0A1U7DG83"/>
<dbReference type="GO" id="GO:0016491">
    <property type="term" value="F:oxidoreductase activity"/>
    <property type="evidence" value="ECO:0007669"/>
    <property type="project" value="UniProtKB-KW"/>
</dbReference>
<dbReference type="CDD" id="cd19094">
    <property type="entry name" value="AKR_Tas-like"/>
    <property type="match status" value="1"/>
</dbReference>
<protein>
    <submittedName>
        <fullName evidence="2">Aldo/keto reductase</fullName>
    </submittedName>
</protein>
<dbReference type="OrthoDB" id="9803483at2"/>
<evidence type="ECO:0000256" key="1">
    <source>
        <dbReference type="ARBA" id="ARBA00023002"/>
    </source>
</evidence>
<dbReference type="Proteomes" id="UP000187266">
    <property type="component" value="Chromosome"/>
</dbReference>
<dbReference type="InterPro" id="IPR050523">
    <property type="entry name" value="AKR_Detox_Biosynth"/>
</dbReference>
<name>A0A1U7DG83_9RHOB</name>
<accession>A0A1U7DG83</accession>
<reference evidence="2 3" key="1">
    <citation type="submission" date="2017-01" db="EMBL/GenBank/DDBJ databases">
        <title>Genomic analysis of Xuhuaishuia manganoxidans DY6-4.</title>
        <authorList>
            <person name="Wang X."/>
        </authorList>
    </citation>
    <scope>NUCLEOTIDE SEQUENCE [LARGE SCALE GENOMIC DNA]</scope>
    <source>
        <strain evidence="2 3">DY6-4</strain>
    </source>
</reference>